<evidence type="ECO:0000256" key="2">
    <source>
        <dbReference type="ARBA" id="ARBA00023002"/>
    </source>
</evidence>
<dbReference type="CDD" id="cd12178">
    <property type="entry name" value="2-Hacid_dh_13"/>
    <property type="match status" value="1"/>
</dbReference>
<dbReference type="Proteomes" id="UP001321861">
    <property type="component" value="Chromosome"/>
</dbReference>
<organism evidence="7 8">
    <name type="scientific">Xylocopilactobacillus apicola</name>
    <dbReference type="NCBI Taxonomy" id="2932184"/>
    <lineage>
        <taxon>Bacteria</taxon>
        <taxon>Bacillati</taxon>
        <taxon>Bacillota</taxon>
        <taxon>Bacilli</taxon>
        <taxon>Lactobacillales</taxon>
        <taxon>Lactobacillaceae</taxon>
        <taxon>Xylocopilactobacillus</taxon>
    </lineage>
</organism>
<keyword evidence="3" id="KW-0520">NAD</keyword>
<proteinExistence type="inferred from homology"/>
<gene>
    <name evidence="7" type="ORF">XA3_05200</name>
</gene>
<reference evidence="7 8" key="1">
    <citation type="journal article" date="2023" name="Microbiol. Spectr.">
        <title>Symbiosis of Carpenter Bees with Uncharacterized Lactic Acid Bacteria Showing NAD Auxotrophy.</title>
        <authorList>
            <person name="Kawasaki S."/>
            <person name="Ozawa K."/>
            <person name="Mori T."/>
            <person name="Yamamoto A."/>
            <person name="Ito M."/>
            <person name="Ohkuma M."/>
            <person name="Sakamoto M."/>
            <person name="Matsutani M."/>
        </authorList>
    </citation>
    <scope>NUCLEOTIDE SEQUENCE [LARGE SCALE GENOMIC DNA]</scope>
    <source>
        <strain evidence="7 8">XA3</strain>
    </source>
</reference>
<name>A0AAU9CVS3_9LACO</name>
<evidence type="ECO:0000256" key="3">
    <source>
        <dbReference type="ARBA" id="ARBA00023027"/>
    </source>
</evidence>
<dbReference type="Gene3D" id="3.40.50.720">
    <property type="entry name" value="NAD(P)-binding Rossmann-like Domain"/>
    <property type="match status" value="2"/>
</dbReference>
<dbReference type="GO" id="GO:0051287">
    <property type="term" value="F:NAD binding"/>
    <property type="evidence" value="ECO:0007669"/>
    <property type="project" value="InterPro"/>
</dbReference>
<feature type="domain" description="D-isomer specific 2-hydroxyacid dehydrogenase NAD-binding" evidence="6">
    <location>
        <begin position="108"/>
        <end position="286"/>
    </location>
</feature>
<feature type="domain" description="D-isomer specific 2-hydroxyacid dehydrogenase catalytic" evidence="5">
    <location>
        <begin position="3"/>
        <end position="314"/>
    </location>
</feature>
<evidence type="ECO:0000256" key="4">
    <source>
        <dbReference type="RuleBase" id="RU003719"/>
    </source>
</evidence>
<evidence type="ECO:0000259" key="5">
    <source>
        <dbReference type="Pfam" id="PF00389"/>
    </source>
</evidence>
<accession>A0AAU9CVS3</accession>
<evidence type="ECO:0000259" key="6">
    <source>
        <dbReference type="Pfam" id="PF02826"/>
    </source>
</evidence>
<protein>
    <submittedName>
        <fullName evidence="7">2-hydroxyacid dehydrogenase</fullName>
    </submittedName>
</protein>
<evidence type="ECO:0000256" key="1">
    <source>
        <dbReference type="ARBA" id="ARBA00005854"/>
    </source>
</evidence>
<dbReference type="SUPFAM" id="SSF52283">
    <property type="entry name" value="Formate/glycerate dehydrogenase catalytic domain-like"/>
    <property type="match status" value="1"/>
</dbReference>
<dbReference type="KEGG" id="xap:XA3_05200"/>
<dbReference type="EMBL" id="AP026802">
    <property type="protein sequence ID" value="BDR58079.1"/>
    <property type="molecule type" value="Genomic_DNA"/>
</dbReference>
<dbReference type="GO" id="GO:0016616">
    <property type="term" value="F:oxidoreductase activity, acting on the CH-OH group of donors, NAD or NADP as acceptor"/>
    <property type="evidence" value="ECO:0007669"/>
    <property type="project" value="InterPro"/>
</dbReference>
<dbReference type="SUPFAM" id="SSF51735">
    <property type="entry name" value="NAD(P)-binding Rossmann-fold domains"/>
    <property type="match status" value="1"/>
</dbReference>
<evidence type="ECO:0000313" key="7">
    <source>
        <dbReference type="EMBL" id="BDR58079.1"/>
    </source>
</evidence>
<evidence type="ECO:0000313" key="8">
    <source>
        <dbReference type="Proteomes" id="UP001321861"/>
    </source>
</evidence>
<dbReference type="AlphaFoldDB" id="A0AAU9CVS3"/>
<dbReference type="InterPro" id="IPR036291">
    <property type="entry name" value="NAD(P)-bd_dom_sf"/>
</dbReference>
<dbReference type="RefSeq" id="WP_317636000.1">
    <property type="nucleotide sequence ID" value="NZ_AP026802.1"/>
</dbReference>
<dbReference type="InterPro" id="IPR006140">
    <property type="entry name" value="D-isomer_DH_NAD-bd"/>
</dbReference>
<dbReference type="PANTHER" id="PTHR42789:SF1">
    <property type="entry name" value="D-ISOMER SPECIFIC 2-HYDROXYACID DEHYDROGENASE FAMILY PROTEIN (AFU_ORTHOLOGUE AFUA_6G10090)"/>
    <property type="match status" value="1"/>
</dbReference>
<dbReference type="PROSITE" id="PS00671">
    <property type="entry name" value="D_2_HYDROXYACID_DH_3"/>
    <property type="match status" value="1"/>
</dbReference>
<sequence>MKVYITDRIPEIATTKLEKNKLTVKTFNGSKLITEAELIEEVADADFLITALSTKVDKNIIDHAPKLKLIANFASGFNNIDTAYARKKGICVTNTPIVSTTSVAEVTIGLILSISHRLVEGDQLMRSTGFDGWRPLFFLGHEIAGKNLGIVGLGNIGKAVANLAQSFSMNVFYWQPRRLKPEQERVLNLSYLEFDELVKTSDFISLNSPLTDDNKHQFDQNVFAQMKDSAYLINAARGPIVDEAALVSALKNKEIAGAALDVYEHEPAVSEELKSMKNVVLTPHLGNATIEARNAMAEVVVDNVMKVIRGEAVPAVN</sequence>
<dbReference type="InterPro" id="IPR029753">
    <property type="entry name" value="D-isomer_DH_CS"/>
</dbReference>
<keyword evidence="2 4" id="KW-0560">Oxidoreductase</keyword>
<dbReference type="InterPro" id="IPR006139">
    <property type="entry name" value="D-isomer_2_OHA_DH_cat_dom"/>
</dbReference>
<dbReference type="InterPro" id="IPR050857">
    <property type="entry name" value="D-2-hydroxyacid_DH"/>
</dbReference>
<dbReference type="PANTHER" id="PTHR42789">
    <property type="entry name" value="D-ISOMER SPECIFIC 2-HYDROXYACID DEHYDROGENASE FAMILY PROTEIN (AFU_ORTHOLOGUE AFUA_6G10090)"/>
    <property type="match status" value="1"/>
</dbReference>
<keyword evidence="8" id="KW-1185">Reference proteome</keyword>
<comment type="similarity">
    <text evidence="1 4">Belongs to the D-isomer specific 2-hydroxyacid dehydrogenase family.</text>
</comment>
<dbReference type="FunFam" id="3.40.50.720:FF:000203">
    <property type="entry name" value="D-3-phosphoglycerate dehydrogenase (SerA)"/>
    <property type="match status" value="1"/>
</dbReference>
<dbReference type="Pfam" id="PF02826">
    <property type="entry name" value="2-Hacid_dh_C"/>
    <property type="match status" value="1"/>
</dbReference>
<dbReference type="Pfam" id="PF00389">
    <property type="entry name" value="2-Hacid_dh"/>
    <property type="match status" value="1"/>
</dbReference>